<accession>A0ABD2AUY7</accession>
<feature type="compositionally biased region" description="Basic and acidic residues" evidence="1">
    <location>
        <begin position="108"/>
        <end position="121"/>
    </location>
</feature>
<feature type="compositionally biased region" description="Basic residues" evidence="1">
    <location>
        <begin position="66"/>
        <end position="77"/>
    </location>
</feature>
<evidence type="ECO:0000313" key="3">
    <source>
        <dbReference type="Proteomes" id="UP001607302"/>
    </source>
</evidence>
<organism evidence="2 3">
    <name type="scientific">Vespula squamosa</name>
    <name type="common">Southern yellow jacket</name>
    <name type="synonym">Wasp</name>
    <dbReference type="NCBI Taxonomy" id="30214"/>
    <lineage>
        <taxon>Eukaryota</taxon>
        <taxon>Metazoa</taxon>
        <taxon>Ecdysozoa</taxon>
        <taxon>Arthropoda</taxon>
        <taxon>Hexapoda</taxon>
        <taxon>Insecta</taxon>
        <taxon>Pterygota</taxon>
        <taxon>Neoptera</taxon>
        <taxon>Endopterygota</taxon>
        <taxon>Hymenoptera</taxon>
        <taxon>Apocrita</taxon>
        <taxon>Aculeata</taxon>
        <taxon>Vespoidea</taxon>
        <taxon>Vespidae</taxon>
        <taxon>Vespinae</taxon>
        <taxon>Vespula</taxon>
    </lineage>
</organism>
<keyword evidence="3" id="KW-1185">Reference proteome</keyword>
<name>A0ABD2AUY7_VESSQ</name>
<gene>
    <name evidence="2" type="ORF">V1478_008803</name>
</gene>
<proteinExistence type="predicted"/>
<protein>
    <submittedName>
        <fullName evidence="2">Uncharacterized protein</fullName>
    </submittedName>
</protein>
<reference evidence="2 3" key="1">
    <citation type="journal article" date="2024" name="Ann. Entomol. Soc. Am.">
        <title>Genomic analyses of the southern and eastern yellowjacket wasps (Hymenoptera: Vespidae) reveal evolutionary signatures of social life.</title>
        <authorList>
            <person name="Catto M.A."/>
            <person name="Caine P.B."/>
            <person name="Orr S.E."/>
            <person name="Hunt B.G."/>
            <person name="Goodisman M.A.D."/>
        </authorList>
    </citation>
    <scope>NUCLEOTIDE SEQUENCE [LARGE SCALE GENOMIC DNA]</scope>
    <source>
        <strain evidence="2">233</strain>
        <tissue evidence="2">Head and thorax</tissue>
    </source>
</reference>
<feature type="region of interest" description="Disordered" evidence="1">
    <location>
        <begin position="50"/>
        <end position="121"/>
    </location>
</feature>
<feature type="compositionally biased region" description="Acidic residues" evidence="1">
    <location>
        <begin position="85"/>
        <end position="107"/>
    </location>
</feature>
<evidence type="ECO:0000256" key="1">
    <source>
        <dbReference type="SAM" id="MobiDB-lite"/>
    </source>
</evidence>
<dbReference type="EMBL" id="JAUDFV010000139">
    <property type="protein sequence ID" value="KAL2724290.1"/>
    <property type="molecule type" value="Genomic_DNA"/>
</dbReference>
<evidence type="ECO:0000313" key="2">
    <source>
        <dbReference type="EMBL" id="KAL2724290.1"/>
    </source>
</evidence>
<dbReference type="AlphaFoldDB" id="A0ABD2AUY7"/>
<dbReference type="Proteomes" id="UP001607302">
    <property type="component" value="Unassembled WGS sequence"/>
</dbReference>
<comment type="caution">
    <text evidence="2">The sequence shown here is derived from an EMBL/GenBank/DDBJ whole genome shotgun (WGS) entry which is preliminary data.</text>
</comment>
<sequence length="121" mass="13729">MAGGMTLPRSAEPCRVAHERRNAGSCRLVPRLSGATDKEYTLLPSNTVTARAARAHTQHGAARRENQRRRNKKKKIFNKSLGSEKEEEEDEEEEEVDEEEDEEEEDDKGLKSRAPELRAPE</sequence>